<organism evidence="2 3">
    <name type="scientific">Tanacetum coccineum</name>
    <dbReference type="NCBI Taxonomy" id="301880"/>
    <lineage>
        <taxon>Eukaryota</taxon>
        <taxon>Viridiplantae</taxon>
        <taxon>Streptophyta</taxon>
        <taxon>Embryophyta</taxon>
        <taxon>Tracheophyta</taxon>
        <taxon>Spermatophyta</taxon>
        <taxon>Magnoliopsida</taxon>
        <taxon>eudicotyledons</taxon>
        <taxon>Gunneridae</taxon>
        <taxon>Pentapetalae</taxon>
        <taxon>asterids</taxon>
        <taxon>campanulids</taxon>
        <taxon>Asterales</taxon>
        <taxon>Asteraceae</taxon>
        <taxon>Asteroideae</taxon>
        <taxon>Anthemideae</taxon>
        <taxon>Anthemidinae</taxon>
        <taxon>Tanacetum</taxon>
    </lineage>
</organism>
<evidence type="ECO:0000256" key="1">
    <source>
        <dbReference type="SAM" id="MobiDB-lite"/>
    </source>
</evidence>
<feature type="compositionally biased region" description="Basic and acidic residues" evidence="1">
    <location>
        <begin position="472"/>
        <end position="485"/>
    </location>
</feature>
<sequence>MAQHVIPAAHLVPQYKPIGRCNNYAVLQSIPCSPECKIVGLILLDHCLSHVLTETADVPAVYLQQFWRTVSKKFPNIPKSLAEDYHSIKDNVSLVIIRETDDFKEYETVFMKVDVPMNQPRLVVSTQGTHRITPGAHRAPTLSTSPLVTKKRKQIAGESSSPQKSLKITIKQKQIVKKDDDDSEDRIEPRSHKDNPEVVDDDDDKEREHKDDEMGSLETQTTIPTPLSCPRKILSSDKKTFQELTDIVSNPTTSTSKHSQVKKRISSKYSHLPRALRRMCMRQAYMIQDMERKCVTTAKFWETHNKIDDILHEVVPQIVENVTNDLIKANLKPCIVNIIIEDRDAFRSEVPAFISKEFKAHAPKIIEELFKNHVQSNVIHVHPTTTTSTKTKSSANLQYQLYLKMKRNLQDRANDITLWEALRRKFEKSSTSNTSCREDDFHSHHDEHQDDDAHPEGEKRVKMSKTSKRLKSARDSSSKQSRKDSTTYVSKQQSQHQEWDTWEEENVVNEDEVISKDVTPELIAEFQYIDKRVPTIFDHVRMEATLRDSLSNMSRNAEEYAYHLEQSTNFMKNEIVWESRQQYIPRTIPKTLIFYGPHRNPNEPPRPLYNKDLFFLKYGNTKIGINKWYQSFALRNFDLEVMEFESAHSNTTAKLPILKLGEYEMWVIRIKQYFQIQDYALWEVIENGNSWVLVKLTKNAIRDLTLEDLVGDVLKGKWDHERTKFSLPPLMKLPALQITVDFAYIPFLERFLLFLQDGYKYAICNGRPQLAT</sequence>
<feature type="region of interest" description="Disordered" evidence="1">
    <location>
        <begin position="429"/>
        <end position="503"/>
    </location>
</feature>
<feature type="compositionally biased region" description="Polar residues" evidence="1">
    <location>
        <begin position="157"/>
        <end position="166"/>
    </location>
</feature>
<keyword evidence="3" id="KW-1185">Reference proteome</keyword>
<reference evidence="2" key="2">
    <citation type="submission" date="2022-01" db="EMBL/GenBank/DDBJ databases">
        <authorList>
            <person name="Yamashiro T."/>
            <person name="Shiraishi A."/>
            <person name="Satake H."/>
            <person name="Nakayama K."/>
        </authorList>
    </citation>
    <scope>NUCLEOTIDE SEQUENCE</scope>
</reference>
<feature type="compositionally biased region" description="Polar residues" evidence="1">
    <location>
        <begin position="486"/>
        <end position="496"/>
    </location>
</feature>
<name>A0ABQ4WJ71_9ASTR</name>
<feature type="compositionally biased region" description="Basic and acidic residues" evidence="1">
    <location>
        <begin position="176"/>
        <end position="196"/>
    </location>
</feature>
<feature type="region of interest" description="Disordered" evidence="1">
    <location>
        <begin position="129"/>
        <end position="232"/>
    </location>
</feature>
<feature type="compositionally biased region" description="Basic and acidic residues" evidence="1">
    <location>
        <begin position="436"/>
        <end position="461"/>
    </location>
</feature>
<reference evidence="2" key="1">
    <citation type="journal article" date="2022" name="Int. J. Mol. Sci.">
        <title>Draft Genome of Tanacetum Coccineum: Genomic Comparison of Closely Related Tanacetum-Family Plants.</title>
        <authorList>
            <person name="Yamashiro T."/>
            <person name="Shiraishi A."/>
            <person name="Nakayama K."/>
            <person name="Satake H."/>
        </authorList>
    </citation>
    <scope>NUCLEOTIDE SEQUENCE</scope>
</reference>
<accession>A0ABQ4WJ71</accession>
<dbReference type="EMBL" id="BQNB010008691">
    <property type="protein sequence ID" value="GJS52939.1"/>
    <property type="molecule type" value="Genomic_DNA"/>
</dbReference>
<protein>
    <submittedName>
        <fullName evidence="2">Uncharacterized protein</fullName>
    </submittedName>
</protein>
<proteinExistence type="predicted"/>
<feature type="compositionally biased region" description="Basic residues" evidence="1">
    <location>
        <begin position="462"/>
        <end position="471"/>
    </location>
</feature>
<dbReference type="Proteomes" id="UP001151760">
    <property type="component" value="Unassembled WGS sequence"/>
</dbReference>
<comment type="caution">
    <text evidence="2">The sequence shown here is derived from an EMBL/GenBank/DDBJ whole genome shotgun (WGS) entry which is preliminary data.</text>
</comment>
<evidence type="ECO:0000313" key="2">
    <source>
        <dbReference type="EMBL" id="GJS52939.1"/>
    </source>
</evidence>
<gene>
    <name evidence="2" type="ORF">Tco_0626301</name>
</gene>
<evidence type="ECO:0000313" key="3">
    <source>
        <dbReference type="Proteomes" id="UP001151760"/>
    </source>
</evidence>